<accession>A0A1H2YLS0</accession>
<keyword evidence="3" id="KW-1185">Reference proteome</keyword>
<feature type="domain" description="FAD-dependent urate hydroxylase HpyO/Asp monooxygenase CreE-like FAD/NAD(P)-binding" evidence="1">
    <location>
        <begin position="24"/>
        <end position="171"/>
    </location>
</feature>
<dbReference type="EMBL" id="FNNA01000002">
    <property type="protein sequence ID" value="SDX06126.1"/>
    <property type="molecule type" value="Genomic_DNA"/>
</dbReference>
<dbReference type="Proteomes" id="UP000182944">
    <property type="component" value="Unassembled WGS sequence"/>
</dbReference>
<dbReference type="AlphaFoldDB" id="A0A1H2YLS0"/>
<proteinExistence type="predicted"/>
<dbReference type="SUPFAM" id="SSF51905">
    <property type="entry name" value="FAD/NAD(P)-binding domain"/>
    <property type="match status" value="2"/>
</dbReference>
<organism evidence="2 3">
    <name type="scientific">Paracoccus sanguinis</name>
    <dbReference type="NCBI Taxonomy" id="1545044"/>
    <lineage>
        <taxon>Bacteria</taxon>
        <taxon>Pseudomonadati</taxon>
        <taxon>Pseudomonadota</taxon>
        <taxon>Alphaproteobacteria</taxon>
        <taxon>Rhodobacterales</taxon>
        <taxon>Paracoccaceae</taxon>
        <taxon>Paracoccus</taxon>
    </lineage>
</organism>
<evidence type="ECO:0000313" key="3">
    <source>
        <dbReference type="Proteomes" id="UP000182944"/>
    </source>
</evidence>
<dbReference type="PANTHER" id="PTHR40254:SF1">
    <property type="entry name" value="BLR0577 PROTEIN"/>
    <property type="match status" value="1"/>
</dbReference>
<dbReference type="Pfam" id="PF13454">
    <property type="entry name" value="NAD_binding_9"/>
    <property type="match status" value="1"/>
</dbReference>
<dbReference type="InterPro" id="IPR036188">
    <property type="entry name" value="FAD/NAD-bd_sf"/>
</dbReference>
<evidence type="ECO:0000313" key="2">
    <source>
        <dbReference type="EMBL" id="SDX06126.1"/>
    </source>
</evidence>
<evidence type="ECO:0000259" key="1">
    <source>
        <dbReference type="Pfam" id="PF13454"/>
    </source>
</evidence>
<dbReference type="Gene3D" id="3.50.50.60">
    <property type="entry name" value="FAD/NAD(P)-binding domain"/>
    <property type="match status" value="2"/>
</dbReference>
<dbReference type="PANTHER" id="PTHR40254">
    <property type="entry name" value="BLR0577 PROTEIN"/>
    <property type="match status" value="1"/>
</dbReference>
<dbReference type="InterPro" id="IPR038732">
    <property type="entry name" value="HpyO/CreE_NAD-binding"/>
</dbReference>
<protein>
    <submittedName>
        <fullName evidence="2">Uncharacterized NAD(P)/FAD-binding protein YdhS</fullName>
    </submittedName>
</protein>
<sequence>MTEMRPFPDQDAGARPPRGPHVLIIGGGASGVMMAAHLLSRPDTGFRVTIVEGRHMLGCGVAYSTTDPDHLLNTRVHNMSGFADRPHHFLDWLRVRPEGEGVTEQCFVGRATYGAYMASLLEPWSGDGSDGRLRCVRKTCVRLRDVPEGVAATLDDGQVLSGDMAVLATGHVQPAPDPEGALSGPWSDPRPVDPDDRIVIVGSGLTMVDCVLSMLKSGHRGPILSISRRGLLPRDHAPTRPLPIDLTDLPLGAPMSVLTQWLRRRARAAERMGGTWRDAVDGVRPHVRHLWRALPPAERARFLRHAATWWDIHRHRIPPASAAVVAGALRSGQLVLQRGHFLTAEVDAEGSRCVTFRPRGDVAATRISAARIIDCRGIRRDPERNATPLIADLLASGQGRIDPLRISLDVTAECEVIARNGAPSRRIYAIGPAARAAFWEITAVPDIRDQVARLADAMAAGTTSTVPR</sequence>
<dbReference type="InterPro" id="IPR052189">
    <property type="entry name" value="L-asp_N-monooxygenase_NS-form"/>
</dbReference>
<reference evidence="3" key="1">
    <citation type="submission" date="2016-10" db="EMBL/GenBank/DDBJ databases">
        <authorList>
            <person name="Varghese N."/>
            <person name="Submissions S."/>
        </authorList>
    </citation>
    <scope>NUCLEOTIDE SEQUENCE [LARGE SCALE GENOMIC DNA]</scope>
    <source>
        <strain evidence="3">DSM 29303</strain>
    </source>
</reference>
<dbReference type="STRING" id="1545044.SAMN05444276_102909"/>
<name>A0A1H2YLS0_9RHOB</name>
<gene>
    <name evidence="2" type="ORF">SAMN05444276_102909</name>
</gene>